<evidence type="ECO:0000256" key="1">
    <source>
        <dbReference type="ARBA" id="ARBA00022603"/>
    </source>
</evidence>
<keyword evidence="4" id="KW-0472">Membrane</keyword>
<keyword evidence="3" id="KW-0949">S-adenosyl-L-methionine</keyword>
<sequence length="249" mass="27175">MIAVFRAVLLQCVALGVVLVVWSLAPVPKAGLTGIASLTAGALAVMCFRRWGGVLLHMSILPLCALALGGNIPSWCWLIAAVLTWSVGAGAFKYRVPLFLSNRQALRQLESLIPQGARVIDLGAGTGTVLAWLARRRPDVMLAGVEMAWLPWCIGWLRLRRRRVAWSRTDAFTVDLSAYDVVYAYLSPAAMPALWRKAQAEMAEGAVLISNSFGIEGVAPEKQYPVGDWKQSELLVWHPNSHPPQPARP</sequence>
<evidence type="ECO:0000313" key="5">
    <source>
        <dbReference type="EMBL" id="MBM3114450.1"/>
    </source>
</evidence>
<dbReference type="Pfam" id="PF07021">
    <property type="entry name" value="MetW"/>
    <property type="match status" value="1"/>
</dbReference>
<accession>A0ABS2BFS5</accession>
<feature type="transmembrane region" description="Helical" evidence="4">
    <location>
        <begin position="55"/>
        <end position="72"/>
    </location>
</feature>
<dbReference type="PANTHER" id="PTHR13610">
    <property type="entry name" value="METHYLTRANSFERASE DOMAIN-CONTAINING PROTEIN"/>
    <property type="match status" value="1"/>
</dbReference>
<feature type="transmembrane region" description="Helical" evidence="4">
    <location>
        <begin position="31"/>
        <end position="48"/>
    </location>
</feature>
<evidence type="ECO:0000256" key="3">
    <source>
        <dbReference type="ARBA" id="ARBA00022691"/>
    </source>
</evidence>
<keyword evidence="6" id="KW-1185">Reference proteome</keyword>
<dbReference type="SUPFAM" id="SSF53335">
    <property type="entry name" value="S-adenosyl-L-methionine-dependent methyltransferases"/>
    <property type="match status" value="1"/>
</dbReference>
<keyword evidence="4" id="KW-1133">Transmembrane helix</keyword>
<dbReference type="RefSeq" id="WP_203536141.1">
    <property type="nucleotide sequence ID" value="NZ_JAESND010000001.1"/>
</dbReference>
<keyword evidence="1" id="KW-0489">Methyltransferase</keyword>
<feature type="transmembrane region" description="Helical" evidence="4">
    <location>
        <begin position="140"/>
        <end position="159"/>
    </location>
</feature>
<name>A0ABS2BFS5_9NEIS</name>
<feature type="transmembrane region" description="Helical" evidence="4">
    <location>
        <begin position="7"/>
        <end position="25"/>
    </location>
</feature>
<keyword evidence="2" id="KW-0808">Transferase</keyword>
<keyword evidence="4" id="KW-0812">Transmembrane</keyword>
<dbReference type="InterPro" id="IPR026170">
    <property type="entry name" value="FAM173A/B"/>
</dbReference>
<gene>
    <name evidence="5" type="ORF">JMJ54_01295</name>
</gene>
<dbReference type="Proteomes" id="UP000809431">
    <property type="component" value="Unassembled WGS sequence"/>
</dbReference>
<dbReference type="InterPro" id="IPR029063">
    <property type="entry name" value="SAM-dependent_MTases_sf"/>
</dbReference>
<organism evidence="5 6">
    <name type="scientific">Jeongeupia naejangsanensis</name>
    <dbReference type="NCBI Taxonomy" id="613195"/>
    <lineage>
        <taxon>Bacteria</taxon>
        <taxon>Pseudomonadati</taxon>
        <taxon>Pseudomonadota</taxon>
        <taxon>Betaproteobacteria</taxon>
        <taxon>Neisseriales</taxon>
        <taxon>Chitinibacteraceae</taxon>
        <taxon>Jeongeupia</taxon>
    </lineage>
</organism>
<dbReference type="PANTHER" id="PTHR13610:SF9">
    <property type="entry name" value="FI06469P"/>
    <property type="match status" value="1"/>
</dbReference>
<evidence type="ECO:0000313" key="6">
    <source>
        <dbReference type="Proteomes" id="UP000809431"/>
    </source>
</evidence>
<reference evidence="5 6" key="1">
    <citation type="submission" date="2021-01" db="EMBL/GenBank/DDBJ databases">
        <title>Draft Genome Sequence and Polyhydroxyalkanoate Biosynthetic Potential of Jeongeupia naejangsanensis Type Strain DSM 24253.</title>
        <authorList>
            <person name="Turrini P."/>
            <person name="Artuso I."/>
            <person name="Lugli G.A."/>
            <person name="Frangipani E."/>
            <person name="Ventura M."/>
            <person name="Visca P."/>
        </authorList>
    </citation>
    <scope>NUCLEOTIDE SEQUENCE [LARGE SCALE GENOMIC DNA]</scope>
    <source>
        <strain evidence="5 6">DSM 24253</strain>
    </source>
</reference>
<comment type="caution">
    <text evidence="5">The sequence shown here is derived from an EMBL/GenBank/DDBJ whole genome shotgun (WGS) entry which is preliminary data.</text>
</comment>
<dbReference type="InterPro" id="IPR010743">
    <property type="entry name" value="Methionine_synth_MetW"/>
</dbReference>
<protein>
    <recommendedName>
        <fullName evidence="7">Class I SAM-dependent methyltransferase</fullName>
    </recommendedName>
</protein>
<evidence type="ECO:0008006" key="7">
    <source>
        <dbReference type="Google" id="ProtNLM"/>
    </source>
</evidence>
<evidence type="ECO:0000256" key="4">
    <source>
        <dbReference type="SAM" id="Phobius"/>
    </source>
</evidence>
<evidence type="ECO:0000256" key="2">
    <source>
        <dbReference type="ARBA" id="ARBA00022679"/>
    </source>
</evidence>
<dbReference type="Gene3D" id="3.40.50.150">
    <property type="entry name" value="Vaccinia Virus protein VP39"/>
    <property type="match status" value="1"/>
</dbReference>
<dbReference type="EMBL" id="JAESND010000001">
    <property type="protein sequence ID" value="MBM3114450.1"/>
    <property type="molecule type" value="Genomic_DNA"/>
</dbReference>
<proteinExistence type="predicted"/>